<evidence type="ECO:0000256" key="6">
    <source>
        <dbReference type="PROSITE-ProRule" id="PRU10007"/>
    </source>
</evidence>
<gene>
    <name evidence="9" type="ORF">DCF25_09975</name>
</gene>
<dbReference type="PIRSF" id="PIRSF036492">
    <property type="entry name" value="ALDH"/>
    <property type="match status" value="1"/>
</dbReference>
<dbReference type="GO" id="GO:0006081">
    <property type="term" value="P:aldehyde metabolic process"/>
    <property type="evidence" value="ECO:0007669"/>
    <property type="project" value="InterPro"/>
</dbReference>
<dbReference type="SUPFAM" id="SSF53720">
    <property type="entry name" value="ALDH-like"/>
    <property type="match status" value="1"/>
</dbReference>
<dbReference type="FunFam" id="3.40.605.10:FF:000004">
    <property type="entry name" value="Aldehyde dehydrogenase"/>
    <property type="match status" value="1"/>
</dbReference>
<sequence>MTSKSNRPLDVFDPQIQTQVQDSLQRQRAFFATGETRSLPFRRTQLQHLKENITAATEDIYAALAADLGKCKTEAYLSEVALALGDIDDALKHLSSWSKPQRVGIPLPFQPAKGKVVPEPLGVVLIISPWNYPFHLAIGPLVSAIAAGNCAIVKPSEIAPYTSKLLYQLIGRTFADDYVMAIEGDAETAKALLAEPFDHIFFTGSSTVGKLVMRAAAEHLTPVTLELGGKSPCVVSASANLEVAARRIIWGKTFNAGQTCVAPDYLLVHRSIKAPLMAAIAQTIQAFFGEDMVKSPDYGRIVSDRHFQRLQSIMEEALSSGKKIVGGRCDAETRYMELTVVDDMPMTATVMQEEIFGPILPVVSFDEISEAIAFINQRPKPLAIYLFSTNRKEQKVVQTQTSSGGLCFNETITQYAIPGLPFGGVGTSGMGKAHGKAGFETFSHRKTVMGKSNWLDLPLRYPPYKNKLGFLEKLL</sequence>
<evidence type="ECO:0000313" key="9">
    <source>
        <dbReference type="EMBL" id="PZO18282.1"/>
    </source>
</evidence>
<evidence type="ECO:0000256" key="4">
    <source>
        <dbReference type="PIRNR" id="PIRNR036492"/>
    </source>
</evidence>
<reference evidence="9 10" key="2">
    <citation type="submission" date="2018-06" db="EMBL/GenBank/DDBJ databases">
        <title>Metagenomic assembly of (sub)arctic Cyanobacteria and their associated microbiome from non-axenic cultures.</title>
        <authorList>
            <person name="Baurain D."/>
        </authorList>
    </citation>
    <scope>NUCLEOTIDE SEQUENCE [LARGE SCALE GENOMIC DNA]</scope>
    <source>
        <strain evidence="9">ULC129bin1</strain>
    </source>
</reference>
<dbReference type="AlphaFoldDB" id="A0A2W4UCC4"/>
<protein>
    <recommendedName>
        <fullName evidence="4">Aldehyde dehydrogenase</fullName>
    </recommendedName>
</protein>
<accession>A0A2W4UCC4</accession>
<dbReference type="InterPro" id="IPR016163">
    <property type="entry name" value="Ald_DH_C"/>
</dbReference>
<dbReference type="Proteomes" id="UP000249354">
    <property type="component" value="Unassembled WGS sequence"/>
</dbReference>
<dbReference type="InterPro" id="IPR015590">
    <property type="entry name" value="Aldehyde_DH_dom"/>
</dbReference>
<evidence type="ECO:0000256" key="1">
    <source>
        <dbReference type="ARBA" id="ARBA00009986"/>
    </source>
</evidence>
<dbReference type="PANTHER" id="PTHR43570:SF16">
    <property type="entry name" value="ALDEHYDE DEHYDROGENASE TYPE III, ISOFORM Q"/>
    <property type="match status" value="1"/>
</dbReference>
<dbReference type="Gene3D" id="3.40.605.10">
    <property type="entry name" value="Aldehyde Dehydrogenase, Chain A, domain 1"/>
    <property type="match status" value="1"/>
</dbReference>
<dbReference type="Gene3D" id="3.40.309.10">
    <property type="entry name" value="Aldehyde Dehydrogenase, Chain A, domain 2"/>
    <property type="match status" value="1"/>
</dbReference>
<comment type="caution">
    <text evidence="9">The sequence shown here is derived from an EMBL/GenBank/DDBJ whole genome shotgun (WGS) entry which is preliminary data.</text>
</comment>
<dbReference type="FunFam" id="3.40.309.10:FF:000003">
    <property type="entry name" value="Aldehyde dehydrogenase"/>
    <property type="match status" value="1"/>
</dbReference>
<reference evidence="10" key="1">
    <citation type="submission" date="2018-04" db="EMBL/GenBank/DDBJ databases">
        <authorList>
            <person name="Cornet L."/>
        </authorList>
    </citation>
    <scope>NUCLEOTIDE SEQUENCE [LARGE SCALE GENOMIC DNA]</scope>
</reference>
<dbReference type="GO" id="GO:0005737">
    <property type="term" value="C:cytoplasm"/>
    <property type="evidence" value="ECO:0007669"/>
    <property type="project" value="TreeGrafter"/>
</dbReference>
<evidence type="ECO:0000256" key="7">
    <source>
        <dbReference type="RuleBase" id="RU003345"/>
    </source>
</evidence>
<feature type="active site" evidence="5">
    <location>
        <position position="260"/>
    </location>
</feature>
<keyword evidence="3" id="KW-0520">NAD</keyword>
<keyword evidence="2 4" id="KW-0560">Oxidoreductase</keyword>
<organism evidence="9 10">
    <name type="scientific">Leptolyngbya foveolarum</name>
    <dbReference type="NCBI Taxonomy" id="47253"/>
    <lineage>
        <taxon>Bacteria</taxon>
        <taxon>Bacillati</taxon>
        <taxon>Cyanobacteriota</taxon>
        <taxon>Cyanophyceae</taxon>
        <taxon>Leptolyngbyales</taxon>
        <taxon>Leptolyngbyaceae</taxon>
        <taxon>Leptolyngbya group</taxon>
        <taxon>Leptolyngbya</taxon>
    </lineage>
</organism>
<dbReference type="CDD" id="cd07136">
    <property type="entry name" value="ALDH_YwdH-P39616"/>
    <property type="match status" value="1"/>
</dbReference>
<evidence type="ECO:0000256" key="3">
    <source>
        <dbReference type="ARBA" id="ARBA00023027"/>
    </source>
</evidence>
<evidence type="ECO:0000313" key="10">
    <source>
        <dbReference type="Proteomes" id="UP000249354"/>
    </source>
</evidence>
<feature type="active site" evidence="5 6">
    <location>
        <position position="226"/>
    </location>
</feature>
<dbReference type="Pfam" id="PF00171">
    <property type="entry name" value="Aldedh"/>
    <property type="match status" value="1"/>
</dbReference>
<proteinExistence type="inferred from homology"/>
<dbReference type="InterPro" id="IPR012394">
    <property type="entry name" value="Aldehyde_DH_NAD(P)"/>
</dbReference>
<dbReference type="InterPro" id="IPR029510">
    <property type="entry name" value="Ald_DH_CS_GLU"/>
</dbReference>
<name>A0A2W4UCC4_9CYAN</name>
<dbReference type="InterPro" id="IPR016162">
    <property type="entry name" value="Ald_DH_N"/>
</dbReference>
<dbReference type="PROSITE" id="PS00687">
    <property type="entry name" value="ALDEHYDE_DEHYDR_GLU"/>
    <property type="match status" value="1"/>
</dbReference>
<feature type="domain" description="Aldehyde dehydrogenase" evidence="8">
    <location>
        <begin position="18"/>
        <end position="448"/>
    </location>
</feature>
<dbReference type="GO" id="GO:0004029">
    <property type="term" value="F:aldehyde dehydrogenase (NAD+) activity"/>
    <property type="evidence" value="ECO:0007669"/>
    <property type="project" value="TreeGrafter"/>
</dbReference>
<evidence type="ECO:0000256" key="5">
    <source>
        <dbReference type="PIRSR" id="PIRSR036492-1"/>
    </source>
</evidence>
<evidence type="ECO:0000256" key="2">
    <source>
        <dbReference type="ARBA" id="ARBA00023002"/>
    </source>
</evidence>
<evidence type="ECO:0000259" key="8">
    <source>
        <dbReference type="Pfam" id="PF00171"/>
    </source>
</evidence>
<dbReference type="EMBL" id="QBMC01000056">
    <property type="protein sequence ID" value="PZO18282.1"/>
    <property type="molecule type" value="Genomic_DNA"/>
</dbReference>
<comment type="similarity">
    <text evidence="1 4 7">Belongs to the aldehyde dehydrogenase family.</text>
</comment>
<dbReference type="InterPro" id="IPR016161">
    <property type="entry name" value="Ald_DH/histidinol_DH"/>
</dbReference>
<dbReference type="PANTHER" id="PTHR43570">
    <property type="entry name" value="ALDEHYDE DEHYDROGENASE"/>
    <property type="match status" value="1"/>
</dbReference>